<dbReference type="InterPro" id="IPR053924">
    <property type="entry name" value="RecX_HTH_2nd"/>
</dbReference>
<dbReference type="Pfam" id="PF21981">
    <property type="entry name" value="RecX_HTH3"/>
    <property type="match status" value="1"/>
</dbReference>
<dbReference type="InterPro" id="IPR053925">
    <property type="entry name" value="RecX_HTH_3rd"/>
</dbReference>
<sequence length="161" mass="18056">MRAPRKSPDRRELTPADARASAMRILARREHSVSQLKRKLGQRGHSDQTSGEVIESLADSGLQSDTRFAETLARSRASQGYGPQRIRAELKEARIPDAEIRAAFEALECDFAQRAIEVRERKFGAMPAERGADSQKQYRFLASRGFESDQIRAALKGEPDE</sequence>
<evidence type="ECO:0000259" key="9">
    <source>
        <dbReference type="Pfam" id="PF21982"/>
    </source>
</evidence>
<dbReference type="GO" id="GO:0006282">
    <property type="term" value="P:regulation of DNA repair"/>
    <property type="evidence" value="ECO:0007669"/>
    <property type="project" value="UniProtKB-UniRule"/>
</dbReference>
<dbReference type="Pfam" id="PF21982">
    <property type="entry name" value="RecX_HTH1"/>
    <property type="match status" value="1"/>
</dbReference>
<evidence type="ECO:0000256" key="6">
    <source>
        <dbReference type="SAM" id="MobiDB-lite"/>
    </source>
</evidence>
<feature type="domain" description="RecX second three-helical" evidence="7">
    <location>
        <begin position="64"/>
        <end position="103"/>
    </location>
</feature>
<evidence type="ECO:0000256" key="1">
    <source>
        <dbReference type="ARBA" id="ARBA00004496"/>
    </source>
</evidence>
<gene>
    <name evidence="5" type="primary">recX</name>
    <name evidence="10" type="ORF">DFR24_2593</name>
</gene>
<evidence type="ECO:0000259" key="7">
    <source>
        <dbReference type="Pfam" id="PF02631"/>
    </source>
</evidence>
<comment type="caution">
    <text evidence="10">The sequence shown here is derived from an EMBL/GenBank/DDBJ whole genome shotgun (WGS) entry which is preliminary data.</text>
</comment>
<dbReference type="Gene3D" id="1.10.10.10">
    <property type="entry name" value="Winged helix-like DNA-binding domain superfamily/Winged helix DNA-binding domain"/>
    <property type="match status" value="3"/>
</dbReference>
<protein>
    <recommendedName>
        <fullName evidence="3 5">Regulatory protein RecX</fullName>
    </recommendedName>
</protein>
<dbReference type="GO" id="GO:0005737">
    <property type="term" value="C:cytoplasm"/>
    <property type="evidence" value="ECO:0007669"/>
    <property type="project" value="UniProtKB-SubCell"/>
</dbReference>
<comment type="function">
    <text evidence="5">Modulates RecA activity.</text>
</comment>
<evidence type="ECO:0000256" key="4">
    <source>
        <dbReference type="ARBA" id="ARBA00022490"/>
    </source>
</evidence>
<feature type="domain" description="RecX third three-helical" evidence="8">
    <location>
        <begin position="112"/>
        <end position="155"/>
    </location>
</feature>
<reference evidence="10 11" key="1">
    <citation type="submission" date="2019-03" db="EMBL/GenBank/DDBJ databases">
        <title>Genomic Encyclopedia of Type Strains, Phase IV (KMG-IV): sequencing the most valuable type-strain genomes for metagenomic binning, comparative biology and taxonomic classification.</title>
        <authorList>
            <person name="Goeker M."/>
        </authorList>
    </citation>
    <scope>NUCLEOTIDE SEQUENCE [LARGE SCALE GENOMIC DNA]</scope>
    <source>
        <strain evidence="10 11">DSM 26377</strain>
    </source>
</reference>
<dbReference type="PANTHER" id="PTHR33602">
    <property type="entry name" value="REGULATORY PROTEIN RECX FAMILY PROTEIN"/>
    <property type="match status" value="1"/>
</dbReference>
<comment type="subcellular location">
    <subcellularLocation>
        <location evidence="1 5">Cytoplasm</location>
    </subcellularLocation>
</comment>
<comment type="similarity">
    <text evidence="2 5">Belongs to the RecX family.</text>
</comment>
<dbReference type="PANTHER" id="PTHR33602:SF1">
    <property type="entry name" value="REGULATORY PROTEIN RECX FAMILY PROTEIN"/>
    <property type="match status" value="1"/>
</dbReference>
<accession>A0A4R7P3P6</accession>
<evidence type="ECO:0000256" key="5">
    <source>
        <dbReference type="HAMAP-Rule" id="MF_01114"/>
    </source>
</evidence>
<dbReference type="AlphaFoldDB" id="A0A4R7P3P6"/>
<dbReference type="InterPro" id="IPR036388">
    <property type="entry name" value="WH-like_DNA-bd_sf"/>
</dbReference>
<dbReference type="Proteomes" id="UP000295341">
    <property type="component" value="Unassembled WGS sequence"/>
</dbReference>
<evidence type="ECO:0000313" key="10">
    <source>
        <dbReference type="EMBL" id="TDU28228.1"/>
    </source>
</evidence>
<feature type="domain" description="RecX first three-helical" evidence="9">
    <location>
        <begin position="18"/>
        <end position="57"/>
    </location>
</feature>
<evidence type="ECO:0000256" key="2">
    <source>
        <dbReference type="ARBA" id="ARBA00009695"/>
    </source>
</evidence>
<organism evidence="10 11">
    <name type="scientific">Panacagrimonas perspica</name>
    <dbReference type="NCBI Taxonomy" id="381431"/>
    <lineage>
        <taxon>Bacteria</taxon>
        <taxon>Pseudomonadati</taxon>
        <taxon>Pseudomonadota</taxon>
        <taxon>Gammaproteobacteria</taxon>
        <taxon>Nevskiales</taxon>
        <taxon>Nevskiaceae</taxon>
        <taxon>Panacagrimonas</taxon>
    </lineage>
</organism>
<keyword evidence="4 5" id="KW-0963">Cytoplasm</keyword>
<name>A0A4R7P3P6_9GAMM</name>
<dbReference type="EMBL" id="SOBT01000009">
    <property type="protein sequence ID" value="TDU28228.1"/>
    <property type="molecule type" value="Genomic_DNA"/>
</dbReference>
<evidence type="ECO:0000256" key="3">
    <source>
        <dbReference type="ARBA" id="ARBA00018111"/>
    </source>
</evidence>
<dbReference type="InterPro" id="IPR053926">
    <property type="entry name" value="RecX_HTH_1st"/>
</dbReference>
<evidence type="ECO:0000259" key="8">
    <source>
        <dbReference type="Pfam" id="PF21981"/>
    </source>
</evidence>
<dbReference type="InterPro" id="IPR003783">
    <property type="entry name" value="Regulatory_RecX"/>
</dbReference>
<evidence type="ECO:0000313" key="11">
    <source>
        <dbReference type="Proteomes" id="UP000295341"/>
    </source>
</evidence>
<feature type="region of interest" description="Disordered" evidence="6">
    <location>
        <begin position="30"/>
        <end position="60"/>
    </location>
</feature>
<dbReference type="Pfam" id="PF02631">
    <property type="entry name" value="RecX_HTH2"/>
    <property type="match status" value="1"/>
</dbReference>
<dbReference type="HAMAP" id="MF_01114">
    <property type="entry name" value="RecX"/>
    <property type="match status" value="1"/>
</dbReference>
<proteinExistence type="inferred from homology"/>
<keyword evidence="11" id="KW-1185">Reference proteome</keyword>